<accession>A0A1G2UG38</accession>
<dbReference type="Proteomes" id="UP000177096">
    <property type="component" value="Unassembled WGS sequence"/>
</dbReference>
<protein>
    <submittedName>
        <fullName evidence="2">Uncharacterized protein</fullName>
    </submittedName>
</protein>
<organism evidence="2 3">
    <name type="scientific">Candidatus Zambryskibacteria bacterium RIFCSPLOWO2_02_FULL_39_14</name>
    <dbReference type="NCBI Taxonomy" id="1802769"/>
    <lineage>
        <taxon>Bacteria</taxon>
        <taxon>Candidatus Zambryskiibacteriota</taxon>
    </lineage>
</organism>
<gene>
    <name evidence="2" type="ORF">A3I86_00960</name>
</gene>
<name>A0A1G2UG38_9BACT</name>
<evidence type="ECO:0000313" key="3">
    <source>
        <dbReference type="Proteomes" id="UP000177096"/>
    </source>
</evidence>
<feature type="transmembrane region" description="Helical" evidence="1">
    <location>
        <begin position="32"/>
        <end position="54"/>
    </location>
</feature>
<keyword evidence="1" id="KW-0812">Transmembrane</keyword>
<reference evidence="2 3" key="1">
    <citation type="journal article" date="2016" name="Nat. Commun.">
        <title>Thousands of microbial genomes shed light on interconnected biogeochemical processes in an aquifer system.</title>
        <authorList>
            <person name="Anantharaman K."/>
            <person name="Brown C.T."/>
            <person name="Hug L.A."/>
            <person name="Sharon I."/>
            <person name="Castelle C.J."/>
            <person name="Probst A.J."/>
            <person name="Thomas B.C."/>
            <person name="Singh A."/>
            <person name="Wilkins M.J."/>
            <person name="Karaoz U."/>
            <person name="Brodie E.L."/>
            <person name="Williams K.H."/>
            <person name="Hubbard S.S."/>
            <person name="Banfield J.F."/>
        </authorList>
    </citation>
    <scope>NUCLEOTIDE SEQUENCE [LARGE SCALE GENOMIC DNA]</scope>
</reference>
<proteinExistence type="predicted"/>
<comment type="caution">
    <text evidence="2">The sequence shown here is derived from an EMBL/GenBank/DDBJ whole genome shotgun (WGS) entry which is preliminary data.</text>
</comment>
<evidence type="ECO:0000256" key="1">
    <source>
        <dbReference type="SAM" id="Phobius"/>
    </source>
</evidence>
<keyword evidence="1" id="KW-0472">Membrane</keyword>
<dbReference type="AlphaFoldDB" id="A0A1G2UG38"/>
<evidence type="ECO:0000313" key="2">
    <source>
        <dbReference type="EMBL" id="OHB08413.1"/>
    </source>
</evidence>
<feature type="transmembrane region" description="Helical" evidence="1">
    <location>
        <begin position="74"/>
        <end position="99"/>
    </location>
</feature>
<sequence>MINLTMKSRIMFGVYLVCFMRKLKNPFIAESFVLLVLASVLIYFVSIPSVLINMSTSESFYSYFMSAFFDTELLVQSSVVLTAVTILFFVRNISLYTVLRQRLN</sequence>
<dbReference type="EMBL" id="MHWM01000026">
    <property type="protein sequence ID" value="OHB08413.1"/>
    <property type="molecule type" value="Genomic_DNA"/>
</dbReference>
<keyword evidence="1" id="KW-1133">Transmembrane helix</keyword>